<dbReference type="GO" id="GO:0016301">
    <property type="term" value="F:kinase activity"/>
    <property type="evidence" value="ECO:0007669"/>
    <property type="project" value="UniProtKB-KW"/>
</dbReference>
<dbReference type="Gene3D" id="3.40.50.300">
    <property type="entry name" value="P-loop containing nucleotide triphosphate hydrolases"/>
    <property type="match status" value="1"/>
</dbReference>
<dbReference type="Proteomes" id="UP000245466">
    <property type="component" value="Unassembled WGS sequence"/>
</dbReference>
<evidence type="ECO:0000313" key="1">
    <source>
        <dbReference type="EMBL" id="PVY36664.1"/>
    </source>
</evidence>
<dbReference type="SUPFAM" id="SSF52540">
    <property type="entry name" value="P-loop containing nucleoside triphosphate hydrolases"/>
    <property type="match status" value="1"/>
</dbReference>
<evidence type="ECO:0000313" key="2">
    <source>
        <dbReference type="Proteomes" id="UP000245466"/>
    </source>
</evidence>
<accession>A0A2U1AJQ8</accession>
<comment type="caution">
    <text evidence="1">The sequence shown here is derived from an EMBL/GenBank/DDBJ whole genome shotgun (WGS) entry which is preliminary data.</text>
</comment>
<keyword evidence="1" id="KW-0808">Transferase</keyword>
<dbReference type="RefSeq" id="WP_116545404.1">
    <property type="nucleotide sequence ID" value="NZ_QEKI01000024.1"/>
</dbReference>
<name>A0A2U1AJQ8_9BACT</name>
<dbReference type="InterPro" id="IPR027417">
    <property type="entry name" value="P-loop_NTPase"/>
</dbReference>
<reference evidence="1 2" key="1">
    <citation type="submission" date="2018-04" db="EMBL/GenBank/DDBJ databases">
        <title>Genomic Encyclopedia of Type Strains, Phase IV (KMG-IV): sequencing the most valuable type-strain genomes for metagenomic binning, comparative biology and taxonomic classification.</title>
        <authorList>
            <person name="Goeker M."/>
        </authorList>
    </citation>
    <scope>NUCLEOTIDE SEQUENCE [LARGE SCALE GENOMIC DNA]</scope>
    <source>
        <strain evidence="1 2">DSM 100231</strain>
    </source>
</reference>
<gene>
    <name evidence="1" type="ORF">C8E01_12420</name>
</gene>
<protein>
    <submittedName>
        <fullName evidence="1">Thymidylate kinase</fullName>
    </submittedName>
</protein>
<keyword evidence="2" id="KW-1185">Reference proteome</keyword>
<proteinExistence type="predicted"/>
<keyword evidence="1" id="KW-0418">Kinase</keyword>
<dbReference type="EMBL" id="QEKI01000024">
    <property type="protein sequence ID" value="PVY36664.1"/>
    <property type="molecule type" value="Genomic_DNA"/>
</dbReference>
<organism evidence="1 2">
    <name type="scientific">Pontibacter virosus</name>
    <dbReference type="NCBI Taxonomy" id="1765052"/>
    <lineage>
        <taxon>Bacteria</taxon>
        <taxon>Pseudomonadati</taxon>
        <taxon>Bacteroidota</taxon>
        <taxon>Cytophagia</taxon>
        <taxon>Cytophagales</taxon>
        <taxon>Hymenobacteraceae</taxon>
        <taxon>Pontibacter</taxon>
    </lineage>
</organism>
<dbReference type="AlphaFoldDB" id="A0A2U1AJQ8"/>
<sequence>MHNYTISKESVRLREELERSNIKFAHWKSNSHLLKSLAGETDLDLLIKQEDRTRFESSMLQLGYKRLRSQPWSSYPNVDDWLGLDRETGKFLHVHTHYALVTGIQHVKHLHLPWVDVFFDHVIKDEQTGWPIPKPELEVLILLVRIWAKMPPSERIHTTPAIPPYIKDELINLLKNTDPKNLLSLCGELNIVVPNNFLETIDHIKVNKDADSIVRISKSLYTQMKPYFKSPWVQSVLKSTFFKLNINAFKYSMRFLGPHKLGKTLNSGGKIIALVGSDGSGKSTLSNDLVKWLTYKMDTHYFYMGKNPYIKSNNKILLSRTDVFFLDSRVSKALKKFVGSFYYLILIKKKLTFIRLAKRMSTSGSIIICDRFPQKSILGINDGPNLQKSTHSWTSRIEMNLFDQVNELPPDIVIKLNVSPDTAFERKPQHDKIKIFQKCDALNNINFKNAKVVNIDSNQPYDKVLAEIKNEIWNLL</sequence>
<dbReference type="OrthoDB" id="6494800at2"/>